<dbReference type="Gene3D" id="3.40.1190.10">
    <property type="entry name" value="Mur-like, catalytic domain"/>
    <property type="match status" value="1"/>
</dbReference>
<evidence type="ECO:0000256" key="10">
    <source>
        <dbReference type="ARBA" id="ARBA00030592"/>
    </source>
</evidence>
<dbReference type="Gene3D" id="3.90.190.20">
    <property type="entry name" value="Mur ligase, C-terminal domain"/>
    <property type="match status" value="1"/>
</dbReference>
<dbReference type="Proteomes" id="UP001642482">
    <property type="component" value="Unassembled WGS sequence"/>
</dbReference>
<reference evidence="13 14" key="1">
    <citation type="submission" date="2024-01" db="EMBL/GenBank/DDBJ databases">
        <authorList>
            <person name="Allen C."/>
            <person name="Tagirdzhanova G."/>
        </authorList>
    </citation>
    <scope>NUCLEOTIDE SEQUENCE [LARGE SCALE GENOMIC DNA]</scope>
</reference>
<evidence type="ECO:0000256" key="5">
    <source>
        <dbReference type="ARBA" id="ARBA00022598"/>
    </source>
</evidence>
<comment type="pathway">
    <text evidence="1">Cofactor biosynthesis; tetrahydrofolylpolyglutamate biosynthesis.</text>
</comment>
<comment type="similarity">
    <text evidence="2">Belongs to the folylpolyglutamate synthase family.</text>
</comment>
<keyword evidence="14" id="KW-1185">Reference proteome</keyword>
<keyword evidence="5" id="KW-0436">Ligase</keyword>
<evidence type="ECO:0000256" key="8">
    <source>
        <dbReference type="ARBA" id="ARBA00022840"/>
    </source>
</evidence>
<dbReference type="InterPro" id="IPR036565">
    <property type="entry name" value="Mur-like_cat_sf"/>
</dbReference>
<dbReference type="PANTHER" id="PTHR11136:SF5">
    <property type="entry name" value="FOLYLPOLYGLUTAMATE SYNTHASE, MITOCHONDRIAL"/>
    <property type="match status" value="1"/>
</dbReference>
<evidence type="ECO:0000256" key="2">
    <source>
        <dbReference type="ARBA" id="ARBA00008276"/>
    </source>
</evidence>
<keyword evidence="9" id="KW-0460">Magnesium</keyword>
<dbReference type="InterPro" id="IPR036615">
    <property type="entry name" value="Mur_ligase_C_dom_sf"/>
</dbReference>
<dbReference type="InterPro" id="IPR001645">
    <property type="entry name" value="Folylpolyglutamate_synth"/>
</dbReference>
<evidence type="ECO:0000256" key="6">
    <source>
        <dbReference type="ARBA" id="ARBA00022723"/>
    </source>
</evidence>
<evidence type="ECO:0000256" key="1">
    <source>
        <dbReference type="ARBA" id="ARBA00005150"/>
    </source>
</evidence>
<evidence type="ECO:0000256" key="11">
    <source>
        <dbReference type="ARBA" id="ARBA00030876"/>
    </source>
</evidence>
<sequence length="355" mass="39387">MDITERIRIDFAPLSHDAFAKYVFKIRDGLRLRLQPNRSRPRYLQLLALVSFHAFLQEKVDVAIYETHSGGEYCATNVIQQPIVTGLTRIGMDHVHSLGPTIENIAWHKAGIFKTGSPALSQIQEHAVARVLQQRALAKGIDLQFIDMCNDLRASLPVEQRSNASLAVALANTFLSRTEPDPSRAFLTRNDIQQGVKQFSWPARYQTIRVNNCLWCLDGAHNEFSIGTTAEWFQKLSTTAPSMRILVFAQKASKSDSTSVLRRLVQALDVEIHHVIFTTCGNEGTSSVPSGGFRQCWTSSASFPSTTWLEPTHAQVMARVVSLSSTADNIHILVTGSLHLVGSILNHLKSEEPSG</sequence>
<dbReference type="SUPFAM" id="SSF53244">
    <property type="entry name" value="MurD-like peptide ligases, peptide-binding domain"/>
    <property type="match status" value="1"/>
</dbReference>
<comment type="caution">
    <text evidence="13">The sequence shown here is derived from an EMBL/GenBank/DDBJ whole genome shotgun (WGS) entry which is preliminary data.</text>
</comment>
<dbReference type="NCBIfam" id="TIGR01499">
    <property type="entry name" value="folC"/>
    <property type="match status" value="1"/>
</dbReference>
<dbReference type="EMBL" id="CAWUHD010000010">
    <property type="protein sequence ID" value="CAK7212912.1"/>
    <property type="molecule type" value="Genomic_DNA"/>
</dbReference>
<evidence type="ECO:0000313" key="13">
    <source>
        <dbReference type="EMBL" id="CAK7212912.1"/>
    </source>
</evidence>
<gene>
    <name evidence="13" type="ORF">SEUCBS140593_001668</name>
</gene>
<comment type="catalytic activity">
    <reaction evidence="12">
        <text>(6S)-5,6,7,8-tetrahydrofolyl-(gamma-L-Glu)(n) + L-glutamate + ATP = (6S)-5,6,7,8-tetrahydrofolyl-(gamma-L-Glu)(n+1) + ADP + phosphate + H(+)</text>
        <dbReference type="Rhea" id="RHEA:10580"/>
        <dbReference type="Rhea" id="RHEA-COMP:14738"/>
        <dbReference type="Rhea" id="RHEA-COMP:14740"/>
        <dbReference type="ChEBI" id="CHEBI:15378"/>
        <dbReference type="ChEBI" id="CHEBI:29985"/>
        <dbReference type="ChEBI" id="CHEBI:30616"/>
        <dbReference type="ChEBI" id="CHEBI:43474"/>
        <dbReference type="ChEBI" id="CHEBI:141005"/>
        <dbReference type="ChEBI" id="CHEBI:456216"/>
        <dbReference type="EC" id="6.3.2.17"/>
    </reaction>
</comment>
<evidence type="ECO:0000256" key="12">
    <source>
        <dbReference type="ARBA" id="ARBA00047493"/>
    </source>
</evidence>
<keyword evidence="7" id="KW-0547">Nucleotide-binding</keyword>
<keyword evidence="4" id="KW-0554">One-carbon metabolism</keyword>
<evidence type="ECO:0000256" key="7">
    <source>
        <dbReference type="ARBA" id="ARBA00022741"/>
    </source>
</evidence>
<dbReference type="EC" id="6.3.2.17" evidence="3"/>
<keyword evidence="6" id="KW-0479">Metal-binding</keyword>
<evidence type="ECO:0000256" key="9">
    <source>
        <dbReference type="ARBA" id="ARBA00022842"/>
    </source>
</evidence>
<organism evidence="13 14">
    <name type="scientific">Sporothrix eucalyptigena</name>
    <dbReference type="NCBI Taxonomy" id="1812306"/>
    <lineage>
        <taxon>Eukaryota</taxon>
        <taxon>Fungi</taxon>
        <taxon>Dikarya</taxon>
        <taxon>Ascomycota</taxon>
        <taxon>Pezizomycotina</taxon>
        <taxon>Sordariomycetes</taxon>
        <taxon>Sordariomycetidae</taxon>
        <taxon>Ophiostomatales</taxon>
        <taxon>Ophiostomataceae</taxon>
        <taxon>Sporothrix</taxon>
    </lineage>
</organism>
<name>A0ABP0B0C2_9PEZI</name>
<dbReference type="SUPFAM" id="SSF53623">
    <property type="entry name" value="MurD-like peptide ligases, catalytic domain"/>
    <property type="match status" value="1"/>
</dbReference>
<dbReference type="PANTHER" id="PTHR11136">
    <property type="entry name" value="FOLYLPOLYGLUTAMATE SYNTHASE-RELATED"/>
    <property type="match status" value="1"/>
</dbReference>
<proteinExistence type="inferred from homology"/>
<keyword evidence="8" id="KW-0067">ATP-binding</keyword>
<protein>
    <recommendedName>
        <fullName evidence="3">tetrahydrofolate synthase</fullName>
        <ecNumber evidence="3">6.3.2.17</ecNumber>
    </recommendedName>
    <alternativeName>
        <fullName evidence="11">Folylpoly-gamma-glutamate synthetase</fullName>
    </alternativeName>
    <alternativeName>
        <fullName evidence="10">Tetrahydrofolylpolyglutamate synthase</fullName>
    </alternativeName>
</protein>
<evidence type="ECO:0000313" key="14">
    <source>
        <dbReference type="Proteomes" id="UP001642482"/>
    </source>
</evidence>
<evidence type="ECO:0000256" key="4">
    <source>
        <dbReference type="ARBA" id="ARBA00022563"/>
    </source>
</evidence>
<evidence type="ECO:0000256" key="3">
    <source>
        <dbReference type="ARBA" id="ARBA00013025"/>
    </source>
</evidence>
<accession>A0ABP0B0C2</accession>